<name>A0A167XPC7_9HYPO</name>
<feature type="compositionally biased region" description="Basic and acidic residues" evidence="1">
    <location>
        <begin position="91"/>
        <end position="100"/>
    </location>
</feature>
<dbReference type="SUPFAM" id="SSF53474">
    <property type="entry name" value="alpha/beta-Hydrolases"/>
    <property type="match status" value="1"/>
</dbReference>
<dbReference type="AlphaFoldDB" id="A0A167XPC7"/>
<feature type="region of interest" description="Disordered" evidence="1">
    <location>
        <begin position="186"/>
        <end position="205"/>
    </location>
</feature>
<dbReference type="STRING" id="1081102.A0A167XPC7"/>
<accession>A0A167XPC7</accession>
<dbReference type="Gene3D" id="3.40.50.1820">
    <property type="entry name" value="alpha/beta hydrolase"/>
    <property type="match status" value="1"/>
</dbReference>
<organism evidence="2 3">
    <name type="scientific">Niveomyces insectorum RCEF 264</name>
    <dbReference type="NCBI Taxonomy" id="1081102"/>
    <lineage>
        <taxon>Eukaryota</taxon>
        <taxon>Fungi</taxon>
        <taxon>Dikarya</taxon>
        <taxon>Ascomycota</taxon>
        <taxon>Pezizomycotina</taxon>
        <taxon>Sordariomycetes</taxon>
        <taxon>Hypocreomycetidae</taxon>
        <taxon>Hypocreales</taxon>
        <taxon>Cordycipitaceae</taxon>
        <taxon>Niveomyces</taxon>
    </lineage>
</organism>
<feature type="region of interest" description="Disordered" evidence="1">
    <location>
        <begin position="90"/>
        <end position="119"/>
    </location>
</feature>
<feature type="region of interest" description="Disordered" evidence="1">
    <location>
        <begin position="473"/>
        <end position="524"/>
    </location>
</feature>
<feature type="compositionally biased region" description="Basic and acidic residues" evidence="1">
    <location>
        <begin position="474"/>
        <end position="495"/>
    </location>
</feature>
<feature type="region of interest" description="Disordered" evidence="1">
    <location>
        <begin position="339"/>
        <end position="377"/>
    </location>
</feature>
<protein>
    <submittedName>
        <fullName evidence="2">Uncharacterized protein</fullName>
    </submittedName>
</protein>
<proteinExistence type="predicted"/>
<comment type="caution">
    <text evidence="2">The sequence shown here is derived from an EMBL/GenBank/DDBJ whole genome shotgun (WGS) entry which is preliminary data.</text>
</comment>
<feature type="compositionally biased region" description="Gly residues" evidence="1">
    <location>
        <begin position="511"/>
        <end position="521"/>
    </location>
</feature>
<dbReference type="InterPro" id="IPR029058">
    <property type="entry name" value="AB_hydrolase_fold"/>
</dbReference>
<reference evidence="2 3" key="1">
    <citation type="journal article" date="2016" name="Genome Biol. Evol.">
        <title>Divergent and convergent evolution of fungal pathogenicity.</title>
        <authorList>
            <person name="Shang Y."/>
            <person name="Xiao G."/>
            <person name="Zheng P."/>
            <person name="Cen K."/>
            <person name="Zhan S."/>
            <person name="Wang C."/>
        </authorList>
    </citation>
    <scope>NUCLEOTIDE SEQUENCE [LARGE SCALE GENOMIC DNA]</scope>
    <source>
        <strain evidence="2 3">RCEF 264</strain>
    </source>
</reference>
<feature type="compositionally biased region" description="Pro residues" evidence="1">
    <location>
        <begin position="186"/>
        <end position="195"/>
    </location>
</feature>
<dbReference type="EMBL" id="AZHD01000003">
    <property type="protein sequence ID" value="OAA65219.1"/>
    <property type="molecule type" value="Genomic_DNA"/>
</dbReference>
<sequence>MAVTPRSCLVCEGILQHTYQASLTLVRQPQRRWPAGFLLFRRFASNETHEEHVSVPCASSGRITVSLYNIHRYPPTTPLLLYLPPLSQQQREAEEGEAAREPGSVDSRNGPSSPPPPPLFLLRQPYPVVSIHYRWSAADDDGYRDRDRDRDRDRTPPHCLWPTPLHDVLFGYDWVKAHLAPPLAPLTPPLEPPGPDGHRHGHRHHPRRDLYVYGAHLGGGLAAALALTETHPTQRVAIRGVAAYNGIYNWTAFVGGAGTTATSTSTSSSSDGATTAVVDDARAVQQQRTPGVPALPTLFAAPADLFDAFASPSLFFRTAGHVAVPGAFDGHVGAGSEAGAGAGAGAGDGDGDQDKSGGAQSTDDDGEASHEGKTTTVETLGTANKAYLWFPPLRSTLAIPSALLLHAPPPESAAAGMAKAQKLGRSNRQTTRPRLPAVTHQNNTFATQAAELAGLMRRSIDKVEIKRQQARRVLHPDETQQHHHRGRDDEHEDVLGRSAAADQRVRTAAVGGSGRAGGYDGHNGHNGHDGYGKLELGPDGQALLLAWLDEQMAAGT</sequence>
<evidence type="ECO:0000313" key="3">
    <source>
        <dbReference type="Proteomes" id="UP000076874"/>
    </source>
</evidence>
<evidence type="ECO:0000256" key="1">
    <source>
        <dbReference type="SAM" id="MobiDB-lite"/>
    </source>
</evidence>
<feature type="compositionally biased region" description="Gly residues" evidence="1">
    <location>
        <begin position="339"/>
        <end position="348"/>
    </location>
</feature>
<dbReference type="Proteomes" id="UP000076874">
    <property type="component" value="Unassembled WGS sequence"/>
</dbReference>
<gene>
    <name evidence="2" type="ORF">SPI_02006</name>
</gene>
<dbReference type="OrthoDB" id="5396420at2759"/>
<keyword evidence="3" id="KW-1185">Reference proteome</keyword>
<evidence type="ECO:0000313" key="2">
    <source>
        <dbReference type="EMBL" id="OAA65219.1"/>
    </source>
</evidence>